<evidence type="ECO:0000313" key="2">
    <source>
        <dbReference type="Proteomes" id="UP000250369"/>
    </source>
</evidence>
<dbReference type="OrthoDB" id="2575543at2"/>
<comment type="caution">
    <text evidence="1">The sequence shown here is derived from an EMBL/GenBank/DDBJ whole genome shotgun (WGS) entry which is preliminary data.</text>
</comment>
<protein>
    <submittedName>
        <fullName evidence="1">Uncharacterized protein</fullName>
    </submittedName>
</protein>
<dbReference type="Proteomes" id="UP000250369">
    <property type="component" value="Unassembled WGS sequence"/>
</dbReference>
<dbReference type="EMBL" id="QMFB01000059">
    <property type="protein sequence ID" value="RAV08477.1"/>
    <property type="molecule type" value="Genomic_DNA"/>
</dbReference>
<gene>
    <name evidence="1" type="ORF">DQG23_41090</name>
</gene>
<sequence>MASIRLRPEMRTAGGEVSDILVNGRFAGTITLVYRDGDRISGSVQLEKRSLPEGGKQQVEAFVQQYIQDTIHSLRATSCEVIVTYSLYDHIVSTDDYDYDWVDDDFYAGDEAVEDRDRFEMLSDETELSGERSEEPVYYELAVTGEGRSRIEYGVFNKKKETIALVEAVVASHEVDGEIRWASDPTEIEIDHVTELLVSDFDENEIDIFVINHWFDGEIIETVELMHDDLIDDAAMMGELAEDPDFPETDFSADDFDDETYTVVLGRDDGDTLTYEIYEQSKGGLPIGTATVDISSRQLSGFIDFRELDAHKDHERIAAQLLRELDKEKEYQSISLTMLYHNKPFDEILFETEQLH</sequence>
<dbReference type="AlphaFoldDB" id="A0A329LUN1"/>
<organism evidence="1 2">
    <name type="scientific">Paenibacillus contaminans</name>
    <dbReference type="NCBI Taxonomy" id="450362"/>
    <lineage>
        <taxon>Bacteria</taxon>
        <taxon>Bacillati</taxon>
        <taxon>Bacillota</taxon>
        <taxon>Bacilli</taxon>
        <taxon>Bacillales</taxon>
        <taxon>Paenibacillaceae</taxon>
        <taxon>Paenibacillus</taxon>
    </lineage>
</organism>
<proteinExistence type="predicted"/>
<dbReference type="RefSeq" id="WP_113036849.1">
    <property type="nucleotide sequence ID" value="NZ_QMFB01000059.1"/>
</dbReference>
<reference evidence="1 2" key="1">
    <citation type="journal article" date="2009" name="Int. J. Syst. Evol. Microbiol.">
        <title>Paenibacillus contaminans sp. nov., isolated from a contaminated laboratory plate.</title>
        <authorList>
            <person name="Chou J.H."/>
            <person name="Lee J.H."/>
            <person name="Lin M.C."/>
            <person name="Chang P.S."/>
            <person name="Arun A.B."/>
            <person name="Young C.C."/>
            <person name="Chen W.M."/>
        </authorList>
    </citation>
    <scope>NUCLEOTIDE SEQUENCE [LARGE SCALE GENOMIC DNA]</scope>
    <source>
        <strain evidence="1 2">CKOBP-6</strain>
    </source>
</reference>
<accession>A0A329LUN1</accession>
<keyword evidence="2" id="KW-1185">Reference proteome</keyword>
<evidence type="ECO:0000313" key="1">
    <source>
        <dbReference type="EMBL" id="RAV08477.1"/>
    </source>
</evidence>
<name>A0A329LUN1_9BACL</name>